<keyword evidence="1" id="KW-0812">Transmembrane</keyword>
<feature type="non-terminal residue" evidence="3">
    <location>
        <position position="1"/>
    </location>
</feature>
<dbReference type="InterPro" id="IPR051697">
    <property type="entry name" value="Patched_domain-protein"/>
</dbReference>
<dbReference type="Pfam" id="PF12349">
    <property type="entry name" value="Sterol-sensing"/>
    <property type="match status" value="1"/>
</dbReference>
<dbReference type="PANTHER" id="PTHR10796">
    <property type="entry name" value="PATCHED-RELATED"/>
    <property type="match status" value="1"/>
</dbReference>
<evidence type="ECO:0000256" key="1">
    <source>
        <dbReference type="SAM" id="Phobius"/>
    </source>
</evidence>
<keyword evidence="1" id="KW-0472">Membrane</keyword>
<dbReference type="RefSeq" id="WP_199603771.1">
    <property type="nucleotide sequence ID" value="NZ_JAEHJZ010000239.1"/>
</dbReference>
<comment type="caution">
    <text evidence="3">The sequence shown here is derived from an EMBL/GenBank/DDBJ whole genome shotgun (WGS) entry which is preliminary data.</text>
</comment>
<evidence type="ECO:0000259" key="2">
    <source>
        <dbReference type="PROSITE" id="PS50156"/>
    </source>
</evidence>
<evidence type="ECO:0000313" key="4">
    <source>
        <dbReference type="Proteomes" id="UP000662373"/>
    </source>
</evidence>
<feature type="transmembrane region" description="Helical" evidence="1">
    <location>
        <begin position="20"/>
        <end position="44"/>
    </location>
</feature>
<reference evidence="3 4" key="1">
    <citation type="submission" date="2020-09" db="EMBL/GenBank/DDBJ databases">
        <title>Draft genome of Gelidibacter salicanalis PAMC21136.</title>
        <authorList>
            <person name="Park H."/>
        </authorList>
    </citation>
    <scope>NUCLEOTIDE SEQUENCE [LARGE SCALE GENOMIC DNA]</scope>
    <source>
        <strain evidence="3 4">PAMC21136</strain>
    </source>
</reference>
<keyword evidence="1" id="KW-1133">Transmembrane helix</keyword>
<organism evidence="3 4">
    <name type="scientific">Gelidibacter salicanalis</name>
    <dbReference type="NCBI Taxonomy" id="291193"/>
    <lineage>
        <taxon>Bacteria</taxon>
        <taxon>Pseudomonadati</taxon>
        <taxon>Bacteroidota</taxon>
        <taxon>Flavobacteriia</taxon>
        <taxon>Flavobacteriales</taxon>
        <taxon>Flavobacteriaceae</taxon>
        <taxon>Gelidibacter</taxon>
    </lineage>
</organism>
<dbReference type="GO" id="GO:0016020">
    <property type="term" value="C:membrane"/>
    <property type="evidence" value="ECO:0007669"/>
    <property type="project" value="TreeGrafter"/>
</dbReference>
<dbReference type="EMBL" id="JAEHJZ010000239">
    <property type="protein sequence ID" value="MBJ7883182.1"/>
    <property type="molecule type" value="Genomic_DNA"/>
</dbReference>
<feature type="domain" description="SSD" evidence="2">
    <location>
        <begin position="1"/>
        <end position="69"/>
    </location>
</feature>
<gene>
    <name evidence="3" type="ORF">JEM65_21410</name>
</gene>
<dbReference type="PROSITE" id="PS50156">
    <property type="entry name" value="SSD"/>
    <property type="match status" value="1"/>
</dbReference>
<keyword evidence="4" id="KW-1185">Reference proteome</keyword>
<dbReference type="Proteomes" id="UP000662373">
    <property type="component" value="Unassembled WGS sequence"/>
</dbReference>
<proteinExistence type="predicted"/>
<dbReference type="InterPro" id="IPR053958">
    <property type="entry name" value="HMGCR/SNAP/NPC1-like_SSD"/>
</dbReference>
<accession>A0A934KYX9</accession>
<feature type="non-terminal residue" evidence="3">
    <location>
        <position position="69"/>
    </location>
</feature>
<protein>
    <recommendedName>
        <fullName evidence="2">SSD domain-containing protein</fullName>
    </recommendedName>
</protein>
<name>A0A934KYX9_9FLAO</name>
<dbReference type="AlphaFoldDB" id="A0A934KYX9"/>
<dbReference type="SUPFAM" id="SSF82866">
    <property type="entry name" value="Multidrug efflux transporter AcrB transmembrane domain"/>
    <property type="match status" value="1"/>
</dbReference>
<evidence type="ECO:0000313" key="3">
    <source>
        <dbReference type="EMBL" id="MBJ7883182.1"/>
    </source>
</evidence>
<dbReference type="InterPro" id="IPR000731">
    <property type="entry name" value="SSD"/>
</dbReference>
<dbReference type="PANTHER" id="PTHR10796:SF130">
    <property type="entry name" value="PATCHED DOMAIN-CONTAINING PROTEIN 3-LIKE PROTEIN"/>
    <property type="match status" value="1"/>
</dbReference>
<sequence length="69" mass="7472">IYVYVQSMLGRFNRVEQRAFLGAMGITSSGLSILVSMGLCSLMGLDYGPMHSLIPCLLLGLGVDDMFVI</sequence>